<feature type="region of interest" description="Disordered" evidence="1">
    <location>
        <begin position="1"/>
        <end position="62"/>
    </location>
</feature>
<gene>
    <name evidence="2" type="ORF">INT48_008967</name>
</gene>
<proteinExistence type="predicted"/>
<name>A0A8H7W1I1_9FUNG</name>
<accession>A0A8H7W1I1</accession>
<evidence type="ECO:0000313" key="2">
    <source>
        <dbReference type="EMBL" id="KAG2235044.1"/>
    </source>
</evidence>
<evidence type="ECO:0000313" key="3">
    <source>
        <dbReference type="Proteomes" id="UP000613177"/>
    </source>
</evidence>
<comment type="caution">
    <text evidence="2">The sequence shown here is derived from an EMBL/GenBank/DDBJ whole genome shotgun (WGS) entry which is preliminary data.</text>
</comment>
<feature type="compositionally biased region" description="Basic and acidic residues" evidence="1">
    <location>
        <begin position="7"/>
        <end position="48"/>
    </location>
</feature>
<protein>
    <submittedName>
        <fullName evidence="2">Uncharacterized protein</fullName>
    </submittedName>
</protein>
<organism evidence="2 3">
    <name type="scientific">Thamnidium elegans</name>
    <dbReference type="NCBI Taxonomy" id="101142"/>
    <lineage>
        <taxon>Eukaryota</taxon>
        <taxon>Fungi</taxon>
        <taxon>Fungi incertae sedis</taxon>
        <taxon>Mucoromycota</taxon>
        <taxon>Mucoromycotina</taxon>
        <taxon>Mucoromycetes</taxon>
        <taxon>Mucorales</taxon>
        <taxon>Mucorineae</taxon>
        <taxon>Mucoraceae</taxon>
        <taxon>Thamnidium</taxon>
    </lineage>
</organism>
<keyword evidence="3" id="KW-1185">Reference proteome</keyword>
<reference evidence="2" key="1">
    <citation type="submission" date="2021-01" db="EMBL/GenBank/DDBJ databases">
        <title>Metabolic potential, ecology and presence of endohyphal bacteria is reflected in genomic diversity of Mucoromycotina.</title>
        <authorList>
            <person name="Muszewska A."/>
            <person name="Okrasinska A."/>
            <person name="Steczkiewicz K."/>
            <person name="Drgas O."/>
            <person name="Orlowska M."/>
            <person name="Perlinska-Lenart U."/>
            <person name="Aleksandrzak-Piekarczyk T."/>
            <person name="Szatraj K."/>
            <person name="Zielenkiewicz U."/>
            <person name="Pilsyk S."/>
            <person name="Malc E."/>
            <person name="Mieczkowski P."/>
            <person name="Kruszewska J.S."/>
            <person name="Biernat P."/>
            <person name="Pawlowska J."/>
        </authorList>
    </citation>
    <scope>NUCLEOTIDE SEQUENCE</scope>
    <source>
        <strain evidence="2">WA0000018081</strain>
    </source>
</reference>
<evidence type="ECO:0000256" key="1">
    <source>
        <dbReference type="SAM" id="MobiDB-lite"/>
    </source>
</evidence>
<dbReference type="EMBL" id="JAEPRE010000040">
    <property type="protein sequence ID" value="KAG2235044.1"/>
    <property type="molecule type" value="Genomic_DNA"/>
</dbReference>
<dbReference type="AlphaFoldDB" id="A0A8H7W1I1"/>
<sequence length="62" mass="6899">MPKKHTSNKDMTQKVDKNRPKSKSDKKEEQKKHKLLKNEKVAMAKKGFEITGGGNSKGNSGS</sequence>
<dbReference type="Proteomes" id="UP000613177">
    <property type="component" value="Unassembled WGS sequence"/>
</dbReference>
<feature type="compositionally biased region" description="Gly residues" evidence="1">
    <location>
        <begin position="50"/>
        <end position="62"/>
    </location>
</feature>